<reference evidence="3 4" key="1">
    <citation type="submission" date="2018-08" db="EMBL/GenBank/DDBJ databases">
        <authorList>
            <person name="Khan S.A."/>
            <person name="Jeon C.O."/>
            <person name="Chun B.H."/>
            <person name="Jeong S.E."/>
        </authorList>
    </citation>
    <scope>NUCLEOTIDE SEQUENCE [LARGE SCALE GENOMIC DNA]</scope>
    <source>
        <strain evidence="3 4">S-16</strain>
    </source>
</reference>
<evidence type="ECO:0000313" key="4">
    <source>
        <dbReference type="Proteomes" id="UP000267464"/>
    </source>
</evidence>
<gene>
    <name evidence="3" type="ORF">DZC73_24970</name>
</gene>
<proteinExistence type="predicted"/>
<comment type="caution">
    <text evidence="3">The sequence shown here is derived from an EMBL/GenBank/DDBJ whole genome shotgun (WGS) entry which is preliminary data.</text>
</comment>
<feature type="signal peptide" evidence="2">
    <location>
        <begin position="1"/>
        <end position="19"/>
    </location>
</feature>
<feature type="region of interest" description="Disordered" evidence="1">
    <location>
        <begin position="107"/>
        <end position="130"/>
    </location>
</feature>
<organism evidence="3 4">
    <name type="scientific">Piscinibacter terrae</name>
    <dbReference type="NCBI Taxonomy" id="2496871"/>
    <lineage>
        <taxon>Bacteria</taxon>
        <taxon>Pseudomonadati</taxon>
        <taxon>Pseudomonadota</taxon>
        <taxon>Betaproteobacteria</taxon>
        <taxon>Burkholderiales</taxon>
        <taxon>Sphaerotilaceae</taxon>
        <taxon>Piscinibacter</taxon>
    </lineage>
</organism>
<feature type="compositionally biased region" description="Basic and acidic residues" evidence="1">
    <location>
        <begin position="107"/>
        <end position="116"/>
    </location>
</feature>
<keyword evidence="2" id="KW-0732">Signal</keyword>
<accession>A0A3N7JTE6</accession>
<evidence type="ECO:0000256" key="1">
    <source>
        <dbReference type="SAM" id="MobiDB-lite"/>
    </source>
</evidence>
<keyword evidence="4" id="KW-1185">Reference proteome</keyword>
<dbReference type="OrthoDB" id="8536851at2"/>
<name>A0A3N7JTE6_9BURK</name>
<dbReference type="AlphaFoldDB" id="A0A3N7JTE6"/>
<dbReference type="EMBL" id="QUSW01000008">
    <property type="protein sequence ID" value="RQP22245.1"/>
    <property type="molecule type" value="Genomic_DNA"/>
</dbReference>
<evidence type="ECO:0000256" key="2">
    <source>
        <dbReference type="SAM" id="SignalP"/>
    </source>
</evidence>
<dbReference type="RefSeq" id="WP_124543096.1">
    <property type="nucleotide sequence ID" value="NZ_QUSW01000008.1"/>
</dbReference>
<protein>
    <submittedName>
        <fullName evidence="3">Uncharacterized protein</fullName>
    </submittedName>
</protein>
<evidence type="ECO:0000313" key="3">
    <source>
        <dbReference type="EMBL" id="RQP22245.1"/>
    </source>
</evidence>
<sequence>MKRILAITAAAIAAASAQAQTNVGVSVSVVKPGVYGRIDIGNTAPPPVVVAQPVIIAPQPVAVAPAPVYLYVPPGHQKKWSKHCHQYNACGVPVYFVQERWVKERYDHDHDGDRDKHHGHGHGKGNKHDD</sequence>
<reference evidence="3 4" key="2">
    <citation type="submission" date="2018-12" db="EMBL/GenBank/DDBJ databases">
        <title>Rhizobacter gummiphilus sp. nov., a rubber-degrading bacterium isolated from the soil of a botanical garden in Japan.</title>
        <authorList>
            <person name="Shunsuke S.S."/>
        </authorList>
    </citation>
    <scope>NUCLEOTIDE SEQUENCE [LARGE SCALE GENOMIC DNA]</scope>
    <source>
        <strain evidence="3 4">S-16</strain>
    </source>
</reference>
<feature type="compositionally biased region" description="Basic residues" evidence="1">
    <location>
        <begin position="117"/>
        <end position="130"/>
    </location>
</feature>
<dbReference type="Proteomes" id="UP000267464">
    <property type="component" value="Unassembled WGS sequence"/>
</dbReference>
<feature type="chain" id="PRO_5018320633" evidence="2">
    <location>
        <begin position="20"/>
        <end position="130"/>
    </location>
</feature>